<proteinExistence type="predicted"/>
<dbReference type="RefSeq" id="WP_309690311.1">
    <property type="nucleotide sequence ID" value="NZ_JAVIZQ010000001.1"/>
</dbReference>
<accession>A0ABU1HRX3</accession>
<evidence type="ECO:0000313" key="3">
    <source>
        <dbReference type="Proteomes" id="UP001249291"/>
    </source>
</evidence>
<dbReference type="EMBL" id="JAVIZQ010000001">
    <property type="protein sequence ID" value="MDR6142388.1"/>
    <property type="molecule type" value="Genomic_DNA"/>
</dbReference>
<dbReference type="InterPro" id="IPR055849">
    <property type="entry name" value="DUF7426"/>
</dbReference>
<gene>
    <name evidence="2" type="ORF">QE375_001942</name>
</gene>
<keyword evidence="3" id="KW-1185">Reference proteome</keyword>
<protein>
    <recommendedName>
        <fullName evidence="1">DUF7426 domain-containing protein</fullName>
    </recommendedName>
</protein>
<feature type="domain" description="DUF7426" evidence="1">
    <location>
        <begin position="6"/>
        <end position="119"/>
    </location>
</feature>
<evidence type="ECO:0000259" key="1">
    <source>
        <dbReference type="Pfam" id="PF24201"/>
    </source>
</evidence>
<evidence type="ECO:0000313" key="2">
    <source>
        <dbReference type="EMBL" id="MDR6142388.1"/>
    </source>
</evidence>
<comment type="caution">
    <text evidence="2">The sequence shown here is derived from an EMBL/GenBank/DDBJ whole genome shotgun (WGS) entry which is preliminary data.</text>
</comment>
<name>A0ABU1HRX3_9MICO</name>
<reference evidence="2 3" key="1">
    <citation type="submission" date="2023-08" db="EMBL/GenBank/DDBJ databases">
        <title>Functional and genomic diversity of the sorghum phyllosphere microbiome.</title>
        <authorList>
            <person name="Shade A."/>
        </authorList>
    </citation>
    <scope>NUCLEOTIDE SEQUENCE [LARGE SCALE GENOMIC DNA]</scope>
    <source>
        <strain evidence="2 3">SORGH_AS_0445</strain>
    </source>
</reference>
<dbReference type="Proteomes" id="UP001249291">
    <property type="component" value="Unassembled WGS sequence"/>
</dbReference>
<sequence length="140" mass="15024">MPTATDFADWAIPALTLPPLPGRDGEPHVFVVQPPSVDDVSKLLACAVRGEVKLGIVKGPIPPQVQEILDTITPDQHPALGSTHQDMVAAGVHPETIGRAAYYSVFYWTRGRDYADSLAALLWGREQVDVGEAEASAPKD</sequence>
<dbReference type="Pfam" id="PF24201">
    <property type="entry name" value="DUF7426"/>
    <property type="match status" value="1"/>
</dbReference>
<organism evidence="2 3">
    <name type="scientific">Microbacterium foliorum</name>
    <dbReference type="NCBI Taxonomy" id="104336"/>
    <lineage>
        <taxon>Bacteria</taxon>
        <taxon>Bacillati</taxon>
        <taxon>Actinomycetota</taxon>
        <taxon>Actinomycetes</taxon>
        <taxon>Micrococcales</taxon>
        <taxon>Microbacteriaceae</taxon>
        <taxon>Microbacterium</taxon>
    </lineage>
</organism>